<dbReference type="InterPro" id="IPR015422">
    <property type="entry name" value="PyrdxlP-dep_Trfase_small"/>
</dbReference>
<feature type="domain" description="Aromatic amino acid beta-eliminating lyase/threonine aldolase" evidence="4">
    <location>
        <begin position="21"/>
        <end position="292"/>
    </location>
</feature>
<dbReference type="Gene3D" id="3.90.1150.10">
    <property type="entry name" value="Aspartate Aminotransferase, domain 1"/>
    <property type="match status" value="1"/>
</dbReference>
<evidence type="ECO:0000313" key="6">
    <source>
        <dbReference type="Proteomes" id="UP000774000"/>
    </source>
</evidence>
<dbReference type="GO" id="GO:0004793">
    <property type="term" value="F:threonine aldolase activity"/>
    <property type="evidence" value="ECO:0007669"/>
    <property type="project" value="UniProtKB-EC"/>
</dbReference>
<organism evidence="5 6">
    <name type="scientific">Halanaerobacter jeridensis</name>
    <dbReference type="NCBI Taxonomy" id="706427"/>
    <lineage>
        <taxon>Bacteria</taxon>
        <taxon>Bacillati</taxon>
        <taxon>Bacillota</taxon>
        <taxon>Clostridia</taxon>
        <taxon>Halanaerobiales</taxon>
        <taxon>Halobacteroidaceae</taxon>
        <taxon>Halanaerobacter</taxon>
    </lineage>
</organism>
<dbReference type="InterPro" id="IPR001597">
    <property type="entry name" value="ArAA_b-elim_lyase/Thr_aldolase"/>
</dbReference>
<reference evidence="5" key="1">
    <citation type="submission" date="2021-01" db="EMBL/GenBank/DDBJ databases">
        <title>Genomic Encyclopedia of Type Strains, Phase IV (KMG-IV): sequencing the most valuable type-strain genomes for metagenomic binning, comparative biology and taxonomic classification.</title>
        <authorList>
            <person name="Goeker M."/>
        </authorList>
    </citation>
    <scope>NUCLEOTIDE SEQUENCE</scope>
    <source>
        <strain evidence="5">DSM 23230</strain>
    </source>
</reference>
<sequence length="351" mass="39249">MNNKQEKIYSFKNDYSEGAHPNILQALAETNAEQQAGYGQDDYSKRASNILRKEVQDENSDIHFVSGGTQANLIVIASILKPYESVIAADTGHINTHEAGAIEATGHKINTVATKNGKLSPEKIEALLEQHTDEHMVKPKLVFISNSTELGTIYTKRELSELYSFCKANDLLLYLDGARLGSALCSSKNDLSLAELSNLVDVFYIGGTKNGALCGEAIIINNDDLKDDFRFYLKQRGALFAKGRVLGIQFVELFKDDLFFSLAEHANAMADKLSQNIAGLGYEFLTETNSNQLFPIFPNTLIDKLSEKYSFHIWSEINNQRSAIRLVTSWATKEEMVDRFISDLEKYSTYN</sequence>
<evidence type="ECO:0000256" key="3">
    <source>
        <dbReference type="ARBA" id="ARBA00022898"/>
    </source>
</evidence>
<keyword evidence="3" id="KW-0663">Pyridoxal phosphate</keyword>
<dbReference type="Proteomes" id="UP000774000">
    <property type="component" value="Unassembled WGS sequence"/>
</dbReference>
<name>A0A938XP59_9FIRM</name>
<evidence type="ECO:0000313" key="5">
    <source>
        <dbReference type="EMBL" id="MBM7556558.1"/>
    </source>
</evidence>
<gene>
    <name evidence="5" type="ORF">JOC47_001409</name>
</gene>
<dbReference type="Pfam" id="PF01212">
    <property type="entry name" value="Beta_elim_lyase"/>
    <property type="match status" value="1"/>
</dbReference>
<comment type="similarity">
    <text evidence="2">Belongs to the threonine aldolase family.</text>
</comment>
<dbReference type="InterPro" id="IPR015421">
    <property type="entry name" value="PyrdxlP-dep_Trfase_major"/>
</dbReference>
<dbReference type="Gene3D" id="3.40.640.10">
    <property type="entry name" value="Type I PLP-dependent aspartate aminotransferase-like (Major domain)"/>
    <property type="match status" value="1"/>
</dbReference>
<dbReference type="InterPro" id="IPR015424">
    <property type="entry name" value="PyrdxlP-dep_Trfase"/>
</dbReference>
<dbReference type="EMBL" id="JAFBDQ010000006">
    <property type="protein sequence ID" value="MBM7556558.1"/>
    <property type="molecule type" value="Genomic_DNA"/>
</dbReference>
<dbReference type="AlphaFoldDB" id="A0A938XP59"/>
<evidence type="ECO:0000256" key="1">
    <source>
        <dbReference type="ARBA" id="ARBA00001933"/>
    </source>
</evidence>
<evidence type="ECO:0000259" key="4">
    <source>
        <dbReference type="Pfam" id="PF01212"/>
    </source>
</evidence>
<keyword evidence="6" id="KW-1185">Reference proteome</keyword>
<comment type="cofactor">
    <cofactor evidence="1">
        <name>pyridoxal 5'-phosphate</name>
        <dbReference type="ChEBI" id="CHEBI:597326"/>
    </cofactor>
</comment>
<dbReference type="PANTHER" id="PTHR48097:SF5">
    <property type="entry name" value="LOW SPECIFICITY L-THREONINE ALDOLASE"/>
    <property type="match status" value="1"/>
</dbReference>
<protein>
    <submittedName>
        <fullName evidence="5">Threonine aldolase</fullName>
        <ecNumber evidence="5">4.1.2.5</ecNumber>
    </submittedName>
</protein>
<accession>A0A938XP59</accession>
<comment type="caution">
    <text evidence="5">The sequence shown here is derived from an EMBL/GenBank/DDBJ whole genome shotgun (WGS) entry which is preliminary data.</text>
</comment>
<dbReference type="GO" id="GO:0006520">
    <property type="term" value="P:amino acid metabolic process"/>
    <property type="evidence" value="ECO:0007669"/>
    <property type="project" value="InterPro"/>
</dbReference>
<dbReference type="EC" id="4.1.2.5" evidence="5"/>
<evidence type="ECO:0000256" key="2">
    <source>
        <dbReference type="ARBA" id="ARBA00006966"/>
    </source>
</evidence>
<keyword evidence="5" id="KW-0456">Lyase</keyword>
<dbReference type="SUPFAM" id="SSF53383">
    <property type="entry name" value="PLP-dependent transferases"/>
    <property type="match status" value="1"/>
</dbReference>
<proteinExistence type="inferred from homology"/>
<dbReference type="PANTHER" id="PTHR48097">
    <property type="entry name" value="L-THREONINE ALDOLASE-RELATED"/>
    <property type="match status" value="1"/>
</dbReference>